<evidence type="ECO:0000256" key="6">
    <source>
        <dbReference type="ARBA" id="ARBA00022449"/>
    </source>
</evidence>
<feature type="transmembrane region" description="Helical" evidence="13">
    <location>
        <begin position="289"/>
        <end position="306"/>
    </location>
</feature>
<feature type="transmembrane region" description="Helical" evidence="13">
    <location>
        <begin position="58"/>
        <end position="80"/>
    </location>
</feature>
<feature type="transmembrane region" description="Helical" evidence="13">
    <location>
        <begin position="393"/>
        <end position="414"/>
    </location>
</feature>
<evidence type="ECO:0000313" key="14">
    <source>
        <dbReference type="EMBL" id="QOV20371.1"/>
    </source>
</evidence>
<evidence type="ECO:0000256" key="5">
    <source>
        <dbReference type="ARBA" id="ARBA00022448"/>
    </source>
</evidence>
<evidence type="ECO:0000256" key="3">
    <source>
        <dbReference type="ARBA" id="ARBA00010199"/>
    </source>
</evidence>
<keyword evidence="9 13" id="KW-1133">Transmembrane helix</keyword>
<keyword evidence="5" id="KW-0813">Transport</keyword>
<protein>
    <recommendedName>
        <fullName evidence="4">Probable multidrug resistance protein NorM</fullName>
    </recommendedName>
    <alternativeName>
        <fullName evidence="12">Multidrug-efflux transporter</fullName>
    </alternativeName>
</protein>
<feature type="transmembrane region" description="Helical" evidence="13">
    <location>
        <begin position="131"/>
        <end position="153"/>
    </location>
</feature>
<reference evidence="14 15" key="1">
    <citation type="submission" date="2020-10" db="EMBL/GenBank/DDBJ databases">
        <title>Blautia liquoris sp.nov., isolated from the mud in a fermentation cellar used for the production of Chinese strong-flavoured liquor.</title>
        <authorList>
            <person name="Lu L."/>
        </authorList>
    </citation>
    <scope>NUCLEOTIDE SEQUENCE [LARGE SCALE GENOMIC DNA]</scope>
    <source>
        <strain evidence="14 15">LZLJ-3</strain>
    </source>
</reference>
<keyword evidence="10" id="KW-0406">Ion transport</keyword>
<dbReference type="GO" id="GO:0005886">
    <property type="term" value="C:plasma membrane"/>
    <property type="evidence" value="ECO:0007669"/>
    <property type="project" value="UniProtKB-SubCell"/>
</dbReference>
<dbReference type="InterPro" id="IPR048279">
    <property type="entry name" value="MdtK-like"/>
</dbReference>
<feature type="transmembrane region" description="Helical" evidence="13">
    <location>
        <begin position="194"/>
        <end position="215"/>
    </location>
</feature>
<evidence type="ECO:0000256" key="9">
    <source>
        <dbReference type="ARBA" id="ARBA00022989"/>
    </source>
</evidence>
<sequence>MIQHQKTGFYHTFFKLSFFIILQNVVTISVNLLDNVMLARFSEPAMAGSSIVNQIQFVYQQAITALAEAAVIIGSQYWGAKKEKQNRDIVRCALRVGIVVCIVMFAVVSIFDRQILSCFTKDTTILSEAEKYLSIIRITYIFSMISTILLGFLRSREIVKIGFVVSVAALLTNGFLNYLLIFGKAGFPQMGIRGAAIATLISRIVELFIVVIYTIKKIHKSENQSSVHTYDVYSNPITPGLLNDYVKCLLPLMGTAVLWSLSSALQTVILGNMSSVALSANAVSSNLFLMVKAAATGTALAGGVMIGKAIGEGNEQAVKVTSKKLQIAFFLTALVGALALYLIRIPVLRFYHISPETKHLADQFLILMSIIYIGMGYQMPASEGIIKGGGSPSFILVMNLISIWGIVLPLSWYLAFEKQAAPIVVLAVLNSDQVFKCIPVFIKINYGHWMKKLTREESI</sequence>
<dbReference type="NCBIfam" id="TIGR00797">
    <property type="entry name" value="matE"/>
    <property type="match status" value="1"/>
</dbReference>
<evidence type="ECO:0000256" key="7">
    <source>
        <dbReference type="ARBA" id="ARBA00022475"/>
    </source>
</evidence>
<dbReference type="EMBL" id="CP063304">
    <property type="protein sequence ID" value="QOV20371.1"/>
    <property type="molecule type" value="Genomic_DNA"/>
</dbReference>
<evidence type="ECO:0000256" key="2">
    <source>
        <dbReference type="ARBA" id="ARBA00004651"/>
    </source>
</evidence>
<comment type="subcellular location">
    <subcellularLocation>
        <location evidence="2">Cell membrane</location>
        <topology evidence="2">Multi-pass membrane protein</topology>
    </subcellularLocation>
</comment>
<keyword evidence="6" id="KW-0050">Antiport</keyword>
<feature type="transmembrane region" description="Helical" evidence="13">
    <location>
        <begin position="364"/>
        <end position="381"/>
    </location>
</feature>
<dbReference type="Proteomes" id="UP000593601">
    <property type="component" value="Chromosome"/>
</dbReference>
<dbReference type="GO" id="GO:0015297">
    <property type="term" value="F:antiporter activity"/>
    <property type="evidence" value="ECO:0007669"/>
    <property type="project" value="UniProtKB-KW"/>
</dbReference>
<evidence type="ECO:0000313" key="15">
    <source>
        <dbReference type="Proteomes" id="UP000593601"/>
    </source>
</evidence>
<accession>A0A7M2RJY7</accession>
<dbReference type="InterPro" id="IPR002528">
    <property type="entry name" value="MATE_fam"/>
</dbReference>
<dbReference type="InterPro" id="IPR050222">
    <property type="entry name" value="MATE_MdtK"/>
</dbReference>
<feature type="transmembrane region" description="Helical" evidence="13">
    <location>
        <begin position="92"/>
        <end position="111"/>
    </location>
</feature>
<dbReference type="KEGG" id="bliq:INP51_05335"/>
<keyword evidence="11 13" id="KW-0472">Membrane</keyword>
<evidence type="ECO:0000256" key="10">
    <source>
        <dbReference type="ARBA" id="ARBA00023065"/>
    </source>
</evidence>
<dbReference type="AlphaFoldDB" id="A0A7M2RJY7"/>
<dbReference type="GO" id="GO:0006811">
    <property type="term" value="P:monoatomic ion transport"/>
    <property type="evidence" value="ECO:0007669"/>
    <property type="project" value="UniProtKB-KW"/>
</dbReference>
<comment type="function">
    <text evidence="1">Multidrug efflux pump.</text>
</comment>
<keyword evidence="7" id="KW-1003">Cell membrane</keyword>
<evidence type="ECO:0000256" key="11">
    <source>
        <dbReference type="ARBA" id="ARBA00023136"/>
    </source>
</evidence>
<evidence type="ECO:0000256" key="13">
    <source>
        <dbReference type="SAM" id="Phobius"/>
    </source>
</evidence>
<gene>
    <name evidence="14" type="ORF">INP51_05335</name>
</gene>
<feature type="transmembrane region" description="Helical" evidence="13">
    <location>
        <begin position="420"/>
        <end position="442"/>
    </location>
</feature>
<name>A0A7M2RJY7_9FIRM</name>
<proteinExistence type="inferred from homology"/>
<keyword evidence="15" id="KW-1185">Reference proteome</keyword>
<feature type="transmembrane region" description="Helical" evidence="13">
    <location>
        <begin position="12"/>
        <end position="33"/>
    </location>
</feature>
<dbReference type="PIRSF" id="PIRSF006603">
    <property type="entry name" value="DinF"/>
    <property type="match status" value="1"/>
</dbReference>
<dbReference type="Pfam" id="PF01554">
    <property type="entry name" value="MatE"/>
    <property type="match status" value="2"/>
</dbReference>
<keyword evidence="8 13" id="KW-0812">Transmembrane</keyword>
<feature type="transmembrane region" description="Helical" evidence="13">
    <location>
        <begin position="160"/>
        <end position="182"/>
    </location>
</feature>
<feature type="transmembrane region" description="Helical" evidence="13">
    <location>
        <begin position="249"/>
        <end position="269"/>
    </location>
</feature>
<evidence type="ECO:0000256" key="8">
    <source>
        <dbReference type="ARBA" id="ARBA00022692"/>
    </source>
</evidence>
<dbReference type="GO" id="GO:0042910">
    <property type="term" value="F:xenobiotic transmembrane transporter activity"/>
    <property type="evidence" value="ECO:0007669"/>
    <property type="project" value="InterPro"/>
</dbReference>
<dbReference type="RefSeq" id="WP_193736691.1">
    <property type="nucleotide sequence ID" value="NZ_CP063304.1"/>
</dbReference>
<dbReference type="PANTHER" id="PTHR43298:SF2">
    <property type="entry name" value="FMN_FAD EXPORTER YEEO-RELATED"/>
    <property type="match status" value="1"/>
</dbReference>
<evidence type="ECO:0000256" key="1">
    <source>
        <dbReference type="ARBA" id="ARBA00003408"/>
    </source>
</evidence>
<evidence type="ECO:0000256" key="4">
    <source>
        <dbReference type="ARBA" id="ARBA00020268"/>
    </source>
</evidence>
<organism evidence="14 15">
    <name type="scientific">Blautia liquoris</name>
    <dbReference type="NCBI Taxonomy" id="2779518"/>
    <lineage>
        <taxon>Bacteria</taxon>
        <taxon>Bacillati</taxon>
        <taxon>Bacillota</taxon>
        <taxon>Clostridia</taxon>
        <taxon>Lachnospirales</taxon>
        <taxon>Lachnospiraceae</taxon>
        <taxon>Blautia</taxon>
    </lineage>
</organism>
<dbReference type="PANTHER" id="PTHR43298">
    <property type="entry name" value="MULTIDRUG RESISTANCE PROTEIN NORM-RELATED"/>
    <property type="match status" value="1"/>
</dbReference>
<feature type="transmembrane region" description="Helical" evidence="13">
    <location>
        <begin position="327"/>
        <end position="344"/>
    </location>
</feature>
<comment type="similarity">
    <text evidence="3">Belongs to the multi antimicrobial extrusion (MATE) (TC 2.A.66.1) family.</text>
</comment>
<evidence type="ECO:0000256" key="12">
    <source>
        <dbReference type="ARBA" id="ARBA00031636"/>
    </source>
</evidence>